<dbReference type="SMART" id="SM00382">
    <property type="entry name" value="AAA"/>
    <property type="match status" value="1"/>
</dbReference>
<keyword evidence="1" id="KW-0813">Transport</keyword>
<name>A0ABQ4QWJ8_9HYPH</name>
<feature type="compositionally biased region" description="Basic and acidic residues" evidence="4">
    <location>
        <begin position="257"/>
        <end position="267"/>
    </location>
</feature>
<evidence type="ECO:0000256" key="2">
    <source>
        <dbReference type="ARBA" id="ARBA00022741"/>
    </source>
</evidence>
<gene>
    <name evidence="6" type="primary">lsrA</name>
    <name evidence="6" type="ORF">OPKNFCMD_1980</name>
</gene>
<dbReference type="Pfam" id="PF00005">
    <property type="entry name" value="ABC_tran"/>
    <property type="match status" value="1"/>
</dbReference>
<evidence type="ECO:0000313" key="6">
    <source>
        <dbReference type="EMBL" id="GJD49250.1"/>
    </source>
</evidence>
<feature type="region of interest" description="Disordered" evidence="4">
    <location>
        <begin position="252"/>
        <end position="274"/>
    </location>
</feature>
<evidence type="ECO:0000256" key="4">
    <source>
        <dbReference type="SAM" id="MobiDB-lite"/>
    </source>
</evidence>
<accession>A0ABQ4QWJ8</accession>
<feature type="domain" description="ABC transporter" evidence="5">
    <location>
        <begin position="21"/>
        <end position="252"/>
    </location>
</feature>
<dbReference type="RefSeq" id="WP_128562304.1">
    <property type="nucleotide sequence ID" value="NZ_BPQH01000005.1"/>
</dbReference>
<organism evidence="6 7">
    <name type="scientific">Methylobacterium crusticola</name>
    <dbReference type="NCBI Taxonomy" id="1697972"/>
    <lineage>
        <taxon>Bacteria</taxon>
        <taxon>Pseudomonadati</taxon>
        <taxon>Pseudomonadota</taxon>
        <taxon>Alphaproteobacteria</taxon>
        <taxon>Hyphomicrobiales</taxon>
        <taxon>Methylobacteriaceae</taxon>
        <taxon>Methylobacterium</taxon>
    </lineage>
</organism>
<keyword evidence="3 6" id="KW-0067">ATP-binding</keyword>
<dbReference type="GO" id="GO:0005524">
    <property type="term" value="F:ATP binding"/>
    <property type="evidence" value="ECO:0007669"/>
    <property type="project" value="UniProtKB-KW"/>
</dbReference>
<dbReference type="PROSITE" id="PS50893">
    <property type="entry name" value="ABC_TRANSPORTER_2"/>
    <property type="match status" value="1"/>
</dbReference>
<dbReference type="InterPro" id="IPR032823">
    <property type="entry name" value="BCA_ABC_TP_C"/>
</dbReference>
<evidence type="ECO:0000256" key="1">
    <source>
        <dbReference type="ARBA" id="ARBA00022448"/>
    </source>
</evidence>
<comment type="caution">
    <text evidence="6">The sequence shown here is derived from an EMBL/GenBank/DDBJ whole genome shotgun (WGS) entry which is preliminary data.</text>
</comment>
<dbReference type="PANTHER" id="PTHR45772:SF2">
    <property type="entry name" value="ABC TRANSPORTER ATP-BINDING PROTEIN"/>
    <property type="match status" value="1"/>
</dbReference>
<protein>
    <submittedName>
        <fullName evidence="6">Autoinducer 2 import ATP-binding protein LsrA</fullName>
    </submittedName>
</protein>
<dbReference type="Proteomes" id="UP001055167">
    <property type="component" value="Unassembled WGS sequence"/>
</dbReference>
<sequence length="274" mass="29361">MTPPLPDAAPAAAAPAPAALLETRALNKRFGGLHVTNGVDFRLEEGEVHCLIGPNGAGKSTFFRLLLGEYAPESGRILYRGEDVTALKPFERVRRGLSVKFQVPGIFPGLSVAHNLEIALQHHLEGASLTAEIRRLLAFLNLSDAAPERAGALSHGQKQWLEIGMAISLKPRLLLLDEPTAGMSPDETHATGEMVQALNRDGVALLAIEHDMAFVRQIAQRVTVLHVGRIFAQGTTDEIVADERVAAIYLGEAETGPADRARPRDAPARSAADA</sequence>
<dbReference type="PANTHER" id="PTHR45772">
    <property type="entry name" value="CONSERVED COMPONENT OF ABC TRANSPORTER FOR NATURAL AMINO ACIDS-RELATED"/>
    <property type="match status" value="1"/>
</dbReference>
<dbReference type="InterPro" id="IPR003439">
    <property type="entry name" value="ABC_transporter-like_ATP-bd"/>
</dbReference>
<evidence type="ECO:0000313" key="7">
    <source>
        <dbReference type="Proteomes" id="UP001055167"/>
    </source>
</evidence>
<reference evidence="6" key="2">
    <citation type="submission" date="2021-08" db="EMBL/GenBank/DDBJ databases">
        <authorList>
            <person name="Tani A."/>
            <person name="Ola A."/>
            <person name="Ogura Y."/>
            <person name="Katsura K."/>
            <person name="Hayashi T."/>
        </authorList>
    </citation>
    <scope>NUCLEOTIDE SEQUENCE</scope>
    <source>
        <strain evidence="6">KCTC 52305</strain>
    </source>
</reference>
<evidence type="ECO:0000256" key="3">
    <source>
        <dbReference type="ARBA" id="ARBA00022840"/>
    </source>
</evidence>
<reference evidence="6" key="1">
    <citation type="journal article" date="2021" name="Front. Microbiol.">
        <title>Comprehensive Comparative Genomics and Phenotyping of Methylobacterium Species.</title>
        <authorList>
            <person name="Alessa O."/>
            <person name="Ogura Y."/>
            <person name="Fujitani Y."/>
            <person name="Takami H."/>
            <person name="Hayashi T."/>
            <person name="Sahin N."/>
            <person name="Tani A."/>
        </authorList>
    </citation>
    <scope>NUCLEOTIDE SEQUENCE</scope>
    <source>
        <strain evidence="6">KCTC 52305</strain>
    </source>
</reference>
<dbReference type="EMBL" id="BPQH01000005">
    <property type="protein sequence ID" value="GJD49250.1"/>
    <property type="molecule type" value="Genomic_DNA"/>
</dbReference>
<dbReference type="SUPFAM" id="SSF52540">
    <property type="entry name" value="P-loop containing nucleoside triphosphate hydrolases"/>
    <property type="match status" value="1"/>
</dbReference>
<keyword evidence="7" id="KW-1185">Reference proteome</keyword>
<dbReference type="Gene3D" id="3.40.50.300">
    <property type="entry name" value="P-loop containing nucleotide triphosphate hydrolases"/>
    <property type="match status" value="1"/>
</dbReference>
<dbReference type="InterPro" id="IPR051120">
    <property type="entry name" value="ABC_AA/LPS_Transport"/>
</dbReference>
<dbReference type="CDD" id="cd03219">
    <property type="entry name" value="ABC_Mj1267_LivG_branched"/>
    <property type="match status" value="1"/>
</dbReference>
<keyword evidence="2" id="KW-0547">Nucleotide-binding</keyword>
<dbReference type="Pfam" id="PF12399">
    <property type="entry name" value="BCA_ABC_TP_C"/>
    <property type="match status" value="1"/>
</dbReference>
<dbReference type="InterPro" id="IPR027417">
    <property type="entry name" value="P-loop_NTPase"/>
</dbReference>
<dbReference type="InterPro" id="IPR003593">
    <property type="entry name" value="AAA+_ATPase"/>
</dbReference>
<proteinExistence type="predicted"/>
<evidence type="ECO:0000259" key="5">
    <source>
        <dbReference type="PROSITE" id="PS50893"/>
    </source>
</evidence>